<sequence length="170" mass="18959">MVTSPAQPPTRAEETEPSPLSRVSQLDDAQHRPEPAMGCSLLCYVVLGLLGTVSMDTKITQTPRHLVMGTANKKSLKCEQHLGHNAMYWYKQNAPKPPELMFLFNHKELIENNSVPSHFSPECPENSRLLLHLANLQPGDSAVYLCASSQDTALQSHRLPVHKPQESRKL</sequence>
<proteinExistence type="predicted"/>
<accession>G1U5M5</accession>
<feature type="region of interest" description="Disordered" evidence="4">
    <location>
        <begin position="1"/>
        <end position="31"/>
    </location>
</feature>
<keyword evidence="2" id="KW-0391">Immunity</keyword>
<name>G1U5M5_RABIT</name>
<dbReference type="InterPro" id="IPR013783">
    <property type="entry name" value="Ig-like_fold"/>
</dbReference>
<dbReference type="FunCoup" id="G1U5M5">
    <property type="interactions" value="193"/>
</dbReference>
<dbReference type="Ensembl" id="ENSOCUT00000028916.3">
    <property type="protein sequence ID" value="ENSOCUP00000024707.2"/>
    <property type="gene ID" value="ENSOCUG00000029175.2"/>
</dbReference>
<dbReference type="InParanoid" id="G1U5M5"/>
<dbReference type="HOGENOM" id="CLU_077975_9_1_1"/>
<evidence type="ECO:0000313" key="6">
    <source>
        <dbReference type="Ensembl" id="ENSOCUP00000024707.2"/>
    </source>
</evidence>
<keyword evidence="7" id="KW-1185">Reference proteome</keyword>
<evidence type="ECO:0000256" key="2">
    <source>
        <dbReference type="ARBA" id="ARBA00022859"/>
    </source>
</evidence>
<dbReference type="STRING" id="9986.ENSOCUP00000024707"/>
<keyword evidence="3" id="KW-1064">Adaptive immunity</keyword>
<dbReference type="GO" id="GO:0005886">
    <property type="term" value="C:plasma membrane"/>
    <property type="evidence" value="ECO:0007669"/>
    <property type="project" value="TreeGrafter"/>
</dbReference>
<evidence type="ECO:0000256" key="4">
    <source>
        <dbReference type="SAM" id="MobiDB-lite"/>
    </source>
</evidence>
<evidence type="ECO:0000256" key="1">
    <source>
        <dbReference type="ARBA" id="ARBA00022729"/>
    </source>
</evidence>
<reference evidence="6" key="3">
    <citation type="submission" date="2025-09" db="UniProtKB">
        <authorList>
            <consortium name="Ensembl"/>
        </authorList>
    </citation>
    <scope>IDENTIFICATION</scope>
    <source>
        <strain evidence="6">Thorbecke</strain>
    </source>
</reference>
<reference evidence="6" key="2">
    <citation type="submission" date="2025-08" db="UniProtKB">
        <authorList>
            <consortium name="Ensembl"/>
        </authorList>
    </citation>
    <scope>IDENTIFICATION</scope>
    <source>
        <strain evidence="6">Thorbecke</strain>
    </source>
</reference>
<dbReference type="SMR" id="G1U5M5"/>
<dbReference type="AlphaFoldDB" id="G1U5M5"/>
<keyword evidence="1" id="KW-0732">Signal</keyword>
<dbReference type="InterPro" id="IPR050413">
    <property type="entry name" value="TCR_beta_variable"/>
</dbReference>
<dbReference type="GeneTree" id="ENSGT00940000162509"/>
<evidence type="ECO:0000256" key="3">
    <source>
        <dbReference type="ARBA" id="ARBA00023130"/>
    </source>
</evidence>
<feature type="domain" description="Immunoglobulin V-set" evidence="5">
    <location>
        <begin position="61"/>
        <end position="152"/>
    </location>
</feature>
<reference evidence="6 7" key="1">
    <citation type="journal article" date="2011" name="Nature">
        <title>A high-resolution map of human evolutionary constraint using 29 mammals.</title>
        <authorList>
            <person name="Lindblad-Toh K."/>
            <person name="Garber M."/>
            <person name="Zuk O."/>
            <person name="Lin M.F."/>
            <person name="Parker B.J."/>
            <person name="Washietl S."/>
            <person name="Kheradpour P."/>
            <person name="Ernst J."/>
            <person name="Jordan G."/>
            <person name="Mauceli E."/>
            <person name="Ward L.D."/>
            <person name="Lowe C.B."/>
            <person name="Holloway A.K."/>
            <person name="Clamp M."/>
            <person name="Gnerre S."/>
            <person name="Alfoldi J."/>
            <person name="Beal K."/>
            <person name="Chang J."/>
            <person name="Clawson H."/>
            <person name="Cuff J."/>
            <person name="Di Palma F."/>
            <person name="Fitzgerald S."/>
            <person name="Flicek P."/>
            <person name="Guttman M."/>
            <person name="Hubisz M.J."/>
            <person name="Jaffe D.B."/>
            <person name="Jungreis I."/>
            <person name="Kent W.J."/>
            <person name="Kostka D."/>
            <person name="Lara M."/>
            <person name="Martins A.L."/>
            <person name="Massingham T."/>
            <person name="Moltke I."/>
            <person name="Raney B.J."/>
            <person name="Rasmussen M.D."/>
            <person name="Robinson J."/>
            <person name="Stark A."/>
            <person name="Vilella A.J."/>
            <person name="Wen J."/>
            <person name="Xie X."/>
            <person name="Zody M.C."/>
            <person name="Baldwin J."/>
            <person name="Bloom T."/>
            <person name="Chin C.W."/>
            <person name="Heiman D."/>
            <person name="Nicol R."/>
            <person name="Nusbaum C."/>
            <person name="Young S."/>
            <person name="Wilkinson J."/>
            <person name="Worley K.C."/>
            <person name="Kovar C.L."/>
            <person name="Muzny D.M."/>
            <person name="Gibbs R.A."/>
            <person name="Cree A."/>
            <person name="Dihn H.H."/>
            <person name="Fowler G."/>
            <person name="Jhangiani S."/>
            <person name="Joshi V."/>
            <person name="Lee S."/>
            <person name="Lewis L.R."/>
            <person name="Nazareth L.V."/>
            <person name="Okwuonu G."/>
            <person name="Santibanez J."/>
            <person name="Warren W.C."/>
            <person name="Mardis E.R."/>
            <person name="Weinstock G.M."/>
            <person name="Wilson R.K."/>
            <person name="Delehaunty K."/>
            <person name="Dooling D."/>
            <person name="Fronik C."/>
            <person name="Fulton L."/>
            <person name="Fulton B."/>
            <person name="Graves T."/>
            <person name="Minx P."/>
            <person name="Sodergren E."/>
            <person name="Birney E."/>
            <person name="Margulies E.H."/>
            <person name="Herrero J."/>
            <person name="Green E.D."/>
            <person name="Haussler D."/>
            <person name="Siepel A."/>
            <person name="Goldman N."/>
            <person name="Pollard K.S."/>
            <person name="Pedersen J.S."/>
            <person name="Lander E.S."/>
            <person name="Kellis M."/>
        </authorList>
    </citation>
    <scope>NUCLEOTIDE SEQUENCE [LARGE SCALE GENOMIC DNA]</scope>
    <source>
        <strain evidence="7">Thorbecke</strain>
    </source>
</reference>
<dbReference type="GO" id="GO:0007166">
    <property type="term" value="P:cell surface receptor signaling pathway"/>
    <property type="evidence" value="ECO:0007669"/>
    <property type="project" value="TreeGrafter"/>
</dbReference>
<dbReference type="InterPro" id="IPR013106">
    <property type="entry name" value="Ig_V-set"/>
</dbReference>
<dbReference type="SUPFAM" id="SSF48726">
    <property type="entry name" value="Immunoglobulin"/>
    <property type="match status" value="1"/>
</dbReference>
<dbReference type="OMA" id="YSYQKLM"/>
<dbReference type="Gene3D" id="2.60.40.10">
    <property type="entry name" value="Immunoglobulins"/>
    <property type="match status" value="1"/>
</dbReference>
<evidence type="ECO:0000313" key="7">
    <source>
        <dbReference type="Proteomes" id="UP000001811"/>
    </source>
</evidence>
<dbReference type="Proteomes" id="UP000001811">
    <property type="component" value="Unplaced"/>
</dbReference>
<dbReference type="InterPro" id="IPR036179">
    <property type="entry name" value="Ig-like_dom_sf"/>
</dbReference>
<evidence type="ECO:0000259" key="5">
    <source>
        <dbReference type="Pfam" id="PF07686"/>
    </source>
</evidence>
<dbReference type="PANTHER" id="PTHR23268">
    <property type="entry name" value="T-CELL RECEPTOR BETA CHAIN"/>
    <property type="match status" value="1"/>
</dbReference>
<protein>
    <recommendedName>
        <fullName evidence="5">Immunoglobulin V-set domain-containing protein</fullName>
    </recommendedName>
</protein>
<organism evidence="6 7">
    <name type="scientific">Oryctolagus cuniculus</name>
    <name type="common">Rabbit</name>
    <dbReference type="NCBI Taxonomy" id="9986"/>
    <lineage>
        <taxon>Eukaryota</taxon>
        <taxon>Metazoa</taxon>
        <taxon>Chordata</taxon>
        <taxon>Craniata</taxon>
        <taxon>Vertebrata</taxon>
        <taxon>Euteleostomi</taxon>
        <taxon>Mammalia</taxon>
        <taxon>Eutheria</taxon>
        <taxon>Euarchontoglires</taxon>
        <taxon>Glires</taxon>
        <taxon>Lagomorpha</taxon>
        <taxon>Leporidae</taxon>
        <taxon>Oryctolagus</taxon>
    </lineage>
</organism>
<dbReference type="eggNOG" id="ENOG502SA48">
    <property type="taxonomic scope" value="Eukaryota"/>
</dbReference>
<dbReference type="PANTHER" id="PTHR23268:SF40">
    <property type="entry name" value="T CELL RECEPTOR BETA VARIABLE 4-1"/>
    <property type="match status" value="1"/>
</dbReference>
<dbReference type="GO" id="GO:0002250">
    <property type="term" value="P:adaptive immune response"/>
    <property type="evidence" value="ECO:0007669"/>
    <property type="project" value="UniProtKB-KW"/>
</dbReference>
<dbReference type="PaxDb" id="9986-ENSOCUP00000024707"/>
<dbReference type="Pfam" id="PF07686">
    <property type="entry name" value="V-set"/>
    <property type="match status" value="1"/>
</dbReference>